<gene>
    <name evidence="2" type="ORF">BU16DRAFT_167237</name>
</gene>
<dbReference type="Proteomes" id="UP000799750">
    <property type="component" value="Unassembled WGS sequence"/>
</dbReference>
<proteinExistence type="predicted"/>
<accession>A0A6A6QCP2</accession>
<name>A0A6A6QCP2_9PEZI</name>
<evidence type="ECO:0000313" key="3">
    <source>
        <dbReference type="Proteomes" id="UP000799750"/>
    </source>
</evidence>
<keyword evidence="3" id="KW-1185">Reference proteome</keyword>
<organism evidence="2 3">
    <name type="scientific">Lophium mytilinum</name>
    <dbReference type="NCBI Taxonomy" id="390894"/>
    <lineage>
        <taxon>Eukaryota</taxon>
        <taxon>Fungi</taxon>
        <taxon>Dikarya</taxon>
        <taxon>Ascomycota</taxon>
        <taxon>Pezizomycotina</taxon>
        <taxon>Dothideomycetes</taxon>
        <taxon>Pleosporomycetidae</taxon>
        <taxon>Mytilinidiales</taxon>
        <taxon>Mytilinidiaceae</taxon>
        <taxon>Lophium</taxon>
    </lineage>
</organism>
<protein>
    <submittedName>
        <fullName evidence="2">Uncharacterized protein</fullName>
    </submittedName>
</protein>
<feature type="region of interest" description="Disordered" evidence="1">
    <location>
        <begin position="53"/>
        <end position="119"/>
    </location>
</feature>
<dbReference type="OrthoDB" id="10560852at2759"/>
<feature type="compositionally biased region" description="Polar residues" evidence="1">
    <location>
        <begin position="64"/>
        <end position="76"/>
    </location>
</feature>
<evidence type="ECO:0000256" key="1">
    <source>
        <dbReference type="SAM" id="MobiDB-lite"/>
    </source>
</evidence>
<reference evidence="2" key="1">
    <citation type="journal article" date="2020" name="Stud. Mycol.">
        <title>101 Dothideomycetes genomes: a test case for predicting lifestyles and emergence of pathogens.</title>
        <authorList>
            <person name="Haridas S."/>
            <person name="Albert R."/>
            <person name="Binder M."/>
            <person name="Bloem J."/>
            <person name="Labutti K."/>
            <person name="Salamov A."/>
            <person name="Andreopoulos B."/>
            <person name="Baker S."/>
            <person name="Barry K."/>
            <person name="Bills G."/>
            <person name="Bluhm B."/>
            <person name="Cannon C."/>
            <person name="Castanera R."/>
            <person name="Culley D."/>
            <person name="Daum C."/>
            <person name="Ezra D."/>
            <person name="Gonzalez J."/>
            <person name="Henrissat B."/>
            <person name="Kuo A."/>
            <person name="Liang C."/>
            <person name="Lipzen A."/>
            <person name="Lutzoni F."/>
            <person name="Magnuson J."/>
            <person name="Mondo S."/>
            <person name="Nolan M."/>
            <person name="Ohm R."/>
            <person name="Pangilinan J."/>
            <person name="Park H.-J."/>
            <person name="Ramirez L."/>
            <person name="Alfaro M."/>
            <person name="Sun H."/>
            <person name="Tritt A."/>
            <person name="Yoshinaga Y."/>
            <person name="Zwiers L.-H."/>
            <person name="Turgeon B."/>
            <person name="Goodwin S."/>
            <person name="Spatafora J."/>
            <person name="Crous P."/>
            <person name="Grigoriev I."/>
        </authorList>
    </citation>
    <scope>NUCLEOTIDE SEQUENCE</scope>
    <source>
        <strain evidence="2">CBS 269.34</strain>
    </source>
</reference>
<dbReference type="AlphaFoldDB" id="A0A6A6QCP2"/>
<evidence type="ECO:0000313" key="2">
    <source>
        <dbReference type="EMBL" id="KAF2489911.1"/>
    </source>
</evidence>
<sequence>MGKWVPPGGGLGRWAAANIARSPPFALTWPDPLRRKLRRTWAFAVQAWGRRAHLTSPPQGWRSAPSSTGRPFTPHASNRRATGRPRERPARLHYQIFRPPRRPAVVGEQPATCKTQVTGGPLGRIRRECGELTGERPAGCRFE</sequence>
<dbReference type="EMBL" id="MU004198">
    <property type="protein sequence ID" value="KAF2489911.1"/>
    <property type="molecule type" value="Genomic_DNA"/>
</dbReference>